<dbReference type="InterPro" id="IPR000620">
    <property type="entry name" value="EamA_dom"/>
</dbReference>
<feature type="transmembrane region" description="Helical" evidence="6">
    <location>
        <begin position="119"/>
        <end position="136"/>
    </location>
</feature>
<dbReference type="InterPro" id="IPR037185">
    <property type="entry name" value="EmrE-like"/>
</dbReference>
<proteinExistence type="predicted"/>
<dbReference type="InterPro" id="IPR051258">
    <property type="entry name" value="Diverse_Substrate_Transporter"/>
</dbReference>
<reference evidence="8" key="1">
    <citation type="submission" date="2019-08" db="EMBL/GenBank/DDBJ databases">
        <authorList>
            <person name="Kucharzyk K."/>
            <person name="Murdoch R.W."/>
            <person name="Higgins S."/>
            <person name="Loffler F."/>
        </authorList>
    </citation>
    <scope>NUCLEOTIDE SEQUENCE</scope>
</reference>
<comment type="subcellular location">
    <subcellularLocation>
        <location evidence="1">Cell membrane</location>
        <topology evidence="1">Multi-pass membrane protein</topology>
    </subcellularLocation>
</comment>
<feature type="transmembrane region" description="Helical" evidence="6">
    <location>
        <begin position="214"/>
        <end position="234"/>
    </location>
</feature>
<feature type="transmembrane region" description="Helical" evidence="6">
    <location>
        <begin position="148"/>
        <end position="168"/>
    </location>
</feature>
<dbReference type="PANTHER" id="PTHR42920:SF11">
    <property type="entry name" value="INNER MEMBRANE PROTEIN YTFF"/>
    <property type="match status" value="1"/>
</dbReference>
<keyword evidence="4 6" id="KW-1133">Transmembrane helix</keyword>
<organism evidence="8">
    <name type="scientific">bioreactor metagenome</name>
    <dbReference type="NCBI Taxonomy" id="1076179"/>
    <lineage>
        <taxon>unclassified sequences</taxon>
        <taxon>metagenomes</taxon>
        <taxon>ecological metagenomes</taxon>
    </lineage>
</organism>
<comment type="caution">
    <text evidence="8">The sequence shown here is derived from an EMBL/GenBank/DDBJ whole genome shotgun (WGS) entry which is preliminary data.</text>
</comment>
<evidence type="ECO:0000313" key="8">
    <source>
        <dbReference type="EMBL" id="MPM78185.1"/>
    </source>
</evidence>
<dbReference type="AlphaFoldDB" id="A0A645CMQ9"/>
<feature type="transmembrane region" description="Helical" evidence="6">
    <location>
        <begin position="91"/>
        <end position="112"/>
    </location>
</feature>
<feature type="transmembrane region" description="Helical" evidence="6">
    <location>
        <begin position="246"/>
        <end position="263"/>
    </location>
</feature>
<gene>
    <name evidence="8" type="ORF">SDC9_125196</name>
</gene>
<evidence type="ECO:0000256" key="1">
    <source>
        <dbReference type="ARBA" id="ARBA00004651"/>
    </source>
</evidence>
<dbReference type="Gene3D" id="1.10.3730.20">
    <property type="match status" value="1"/>
</dbReference>
<protein>
    <recommendedName>
        <fullName evidence="7">EamA domain-containing protein</fullName>
    </recommendedName>
</protein>
<dbReference type="EMBL" id="VSSQ01028456">
    <property type="protein sequence ID" value="MPM78185.1"/>
    <property type="molecule type" value="Genomic_DNA"/>
</dbReference>
<dbReference type="GO" id="GO:0005886">
    <property type="term" value="C:plasma membrane"/>
    <property type="evidence" value="ECO:0007669"/>
    <property type="project" value="UniProtKB-SubCell"/>
</dbReference>
<dbReference type="Pfam" id="PF00892">
    <property type="entry name" value="EamA"/>
    <property type="match status" value="2"/>
</dbReference>
<evidence type="ECO:0000256" key="6">
    <source>
        <dbReference type="SAM" id="Phobius"/>
    </source>
</evidence>
<feature type="transmembrane region" description="Helical" evidence="6">
    <location>
        <begin position="180"/>
        <end position="202"/>
    </location>
</feature>
<keyword evidence="2" id="KW-1003">Cell membrane</keyword>
<sequence length="311" mass="34023">MNYLFPLLAVLIWSVNTIVSKLAADSIHPAEIGFLRWFIAAALLTPLLLPGVVRNWRAIRPQWPRIVVLGLLGLVIYQTLAYYAAGLTTATHMGIILSLSPLMVLMIMVIVLGQPLTMGGLIGSLVALAGVVEVVTNGRPQVLLEQGFNRGDLMMLVATLSIAVYNIVLKRWRMSHMPQIPTFQLLYLQMLVAVVAQLPLYLVSEKTGINLRNAPLVAFAGTMASIAAPALWMLAIARLGPSRSSIFYNLTPLLTAVVAWLWLHEQLHAYHWVGGALTLLGLLLAEKWTTPWSRRATLSAPEAPAQRSAGK</sequence>
<feature type="transmembrane region" description="Helical" evidence="6">
    <location>
        <begin position="34"/>
        <end position="53"/>
    </location>
</feature>
<feature type="domain" description="EamA" evidence="7">
    <location>
        <begin position="3"/>
        <end position="133"/>
    </location>
</feature>
<evidence type="ECO:0000256" key="2">
    <source>
        <dbReference type="ARBA" id="ARBA00022475"/>
    </source>
</evidence>
<evidence type="ECO:0000256" key="3">
    <source>
        <dbReference type="ARBA" id="ARBA00022692"/>
    </source>
</evidence>
<keyword evidence="3 6" id="KW-0812">Transmembrane</keyword>
<evidence type="ECO:0000256" key="5">
    <source>
        <dbReference type="ARBA" id="ARBA00023136"/>
    </source>
</evidence>
<keyword evidence="5 6" id="KW-0472">Membrane</keyword>
<evidence type="ECO:0000259" key="7">
    <source>
        <dbReference type="Pfam" id="PF00892"/>
    </source>
</evidence>
<dbReference type="SUPFAM" id="SSF103481">
    <property type="entry name" value="Multidrug resistance efflux transporter EmrE"/>
    <property type="match status" value="2"/>
</dbReference>
<feature type="domain" description="EamA" evidence="7">
    <location>
        <begin position="150"/>
        <end position="284"/>
    </location>
</feature>
<name>A0A645CMQ9_9ZZZZ</name>
<dbReference type="PANTHER" id="PTHR42920">
    <property type="entry name" value="OS03G0707200 PROTEIN-RELATED"/>
    <property type="match status" value="1"/>
</dbReference>
<accession>A0A645CMQ9</accession>
<feature type="transmembrane region" description="Helical" evidence="6">
    <location>
        <begin position="65"/>
        <end position="85"/>
    </location>
</feature>
<evidence type="ECO:0000256" key="4">
    <source>
        <dbReference type="ARBA" id="ARBA00022989"/>
    </source>
</evidence>
<feature type="transmembrane region" description="Helical" evidence="6">
    <location>
        <begin position="269"/>
        <end position="285"/>
    </location>
</feature>